<feature type="transmembrane region" description="Helical" evidence="2">
    <location>
        <begin position="422"/>
        <end position="440"/>
    </location>
</feature>
<dbReference type="EC" id="2.7.7.65" evidence="4"/>
<dbReference type="InterPro" id="IPR043128">
    <property type="entry name" value="Rev_trsase/Diguanyl_cyclase"/>
</dbReference>
<feature type="transmembrane region" description="Helical" evidence="2">
    <location>
        <begin position="153"/>
        <end position="173"/>
    </location>
</feature>
<dbReference type="Pfam" id="PF00990">
    <property type="entry name" value="GGDEF"/>
    <property type="match status" value="2"/>
</dbReference>
<feature type="transmembrane region" description="Helical" evidence="2">
    <location>
        <begin position="467"/>
        <end position="486"/>
    </location>
</feature>
<gene>
    <name evidence="4" type="ORF">QLQ12_24570</name>
</gene>
<sequence length="702" mass="73758">MNGDSLGTVQRSRRQSLRASAAYGAVPGVLAAAYAIGTWSSAGRGPMLSVAAALVLFAAFGWAMAGRIARTRWWIWIQVAASAVSLAGSAVLGLLDGGVGGPLGTFIPLSVVLMAIALPPRMFVVSAGLGVVAYTVLLVSGDPPPAGYPLVHALGFASVAVLSLRHSAVLASLRRRLADSSRTDPLTGCLNRRGFDERVAAELAEAESTGAPVTLVLLDLDHFKQVNDTYGHRAGDELLAWTGKELRAELRAHDVVGRQGGDEFVMLMPGMDAAGAVTVVERLRERLRACAPGSLGHATLTADAPDYAGLLLVADQRLYQDKAARVRRAPTAEAVAGARSLMGPSGPMRAVEARERRRHSIADPGWMSITQTCVALVYALVFVSDHAHRAGMVALSAWGFLTGLAVVAGAGWMSRSRLARPFMLAFAVSSFVCCGAIAVLDGGVDQPLGIGMLLPIPLLMLGMRPEVMAPVAVAAGGLYVLAGVFVGDPGGWYIAIQVLGTAAAATACAMQGRSAARQRRLLTKLSRVDALTDVLNRRGFAERFAAETAYARRTGRDVALLVLDLDGFKRLNDAHGHAAGDELLRWVAATLRAGTHPHDIVGRLGGDEFVILLSTDGAGDDPFAVAAGLRATLAARTGVSIGVAVLGVAGDDFDDLYAIADARLYHEKQLVRQQQKQQARRYAGSGRRGNRLATGDHPGRHP</sequence>
<evidence type="ECO:0000259" key="3">
    <source>
        <dbReference type="PROSITE" id="PS50887"/>
    </source>
</evidence>
<feature type="transmembrane region" description="Helical" evidence="2">
    <location>
        <begin position="390"/>
        <end position="410"/>
    </location>
</feature>
<evidence type="ECO:0000256" key="1">
    <source>
        <dbReference type="SAM" id="MobiDB-lite"/>
    </source>
</evidence>
<protein>
    <submittedName>
        <fullName evidence="4">GGDEF domain-containing protein</fullName>
        <ecNumber evidence="4">2.7.7.65</ecNumber>
    </submittedName>
</protein>
<keyword evidence="2" id="KW-0472">Membrane</keyword>
<feature type="domain" description="GGDEF" evidence="3">
    <location>
        <begin position="556"/>
        <end position="680"/>
    </location>
</feature>
<feature type="transmembrane region" description="Helical" evidence="2">
    <location>
        <begin position="73"/>
        <end position="95"/>
    </location>
</feature>
<accession>A0ABT6WPW7</accession>
<feature type="transmembrane region" description="Helical" evidence="2">
    <location>
        <begin position="21"/>
        <end position="41"/>
    </location>
</feature>
<feature type="transmembrane region" description="Helical" evidence="2">
    <location>
        <begin position="47"/>
        <end position="66"/>
    </location>
</feature>
<keyword evidence="5" id="KW-1185">Reference proteome</keyword>
<feature type="region of interest" description="Disordered" evidence="1">
    <location>
        <begin position="676"/>
        <end position="702"/>
    </location>
</feature>
<dbReference type="PANTHER" id="PTHR45138:SF24">
    <property type="entry name" value="DIGUANYLATE CYCLASE DGCC-RELATED"/>
    <property type="match status" value="1"/>
</dbReference>
<feature type="transmembrane region" description="Helical" evidence="2">
    <location>
        <begin position="364"/>
        <end position="384"/>
    </location>
</feature>
<dbReference type="Gene3D" id="3.30.70.270">
    <property type="match status" value="2"/>
</dbReference>
<dbReference type="Proteomes" id="UP001241758">
    <property type="component" value="Unassembled WGS sequence"/>
</dbReference>
<feature type="domain" description="GGDEF" evidence="3">
    <location>
        <begin position="211"/>
        <end position="334"/>
    </location>
</feature>
<proteinExistence type="predicted"/>
<dbReference type="GO" id="GO:0052621">
    <property type="term" value="F:diguanylate cyclase activity"/>
    <property type="evidence" value="ECO:0007669"/>
    <property type="project" value="UniProtKB-EC"/>
</dbReference>
<dbReference type="EMBL" id="JASCTH010000016">
    <property type="protein sequence ID" value="MDI6101801.1"/>
    <property type="molecule type" value="Genomic_DNA"/>
</dbReference>
<dbReference type="NCBIfam" id="TIGR00254">
    <property type="entry name" value="GGDEF"/>
    <property type="match status" value="2"/>
</dbReference>
<dbReference type="CDD" id="cd01949">
    <property type="entry name" value="GGDEF"/>
    <property type="match status" value="2"/>
</dbReference>
<evidence type="ECO:0000313" key="5">
    <source>
        <dbReference type="Proteomes" id="UP001241758"/>
    </source>
</evidence>
<comment type="caution">
    <text evidence="4">The sequence shown here is derived from an EMBL/GenBank/DDBJ whole genome shotgun (WGS) entry which is preliminary data.</text>
</comment>
<dbReference type="InterPro" id="IPR050469">
    <property type="entry name" value="Diguanylate_Cyclase"/>
</dbReference>
<evidence type="ECO:0000256" key="2">
    <source>
        <dbReference type="SAM" id="Phobius"/>
    </source>
</evidence>
<keyword evidence="4" id="KW-0548">Nucleotidyltransferase</keyword>
<reference evidence="4 5" key="1">
    <citation type="submission" date="2023-05" db="EMBL/GenBank/DDBJ databases">
        <title>Actinoplanes sp. NEAU-A12 genome sequencing.</title>
        <authorList>
            <person name="Wang Z.-S."/>
        </authorList>
    </citation>
    <scope>NUCLEOTIDE SEQUENCE [LARGE SCALE GENOMIC DNA]</scope>
    <source>
        <strain evidence="4 5">NEAU-A12</strain>
    </source>
</reference>
<dbReference type="SMART" id="SM00267">
    <property type="entry name" value="GGDEF"/>
    <property type="match status" value="2"/>
</dbReference>
<keyword evidence="2" id="KW-0812">Transmembrane</keyword>
<feature type="transmembrane region" description="Helical" evidence="2">
    <location>
        <begin position="101"/>
        <end position="118"/>
    </location>
</feature>
<name>A0ABT6WPW7_9ACTN</name>
<dbReference type="PROSITE" id="PS50887">
    <property type="entry name" value="GGDEF"/>
    <property type="match status" value="2"/>
</dbReference>
<feature type="transmembrane region" description="Helical" evidence="2">
    <location>
        <begin position="492"/>
        <end position="510"/>
    </location>
</feature>
<dbReference type="SUPFAM" id="SSF55073">
    <property type="entry name" value="Nucleotide cyclase"/>
    <property type="match status" value="2"/>
</dbReference>
<dbReference type="RefSeq" id="WP_282762786.1">
    <property type="nucleotide sequence ID" value="NZ_JASCTH010000016.1"/>
</dbReference>
<feature type="transmembrane region" description="Helical" evidence="2">
    <location>
        <begin position="123"/>
        <end position="141"/>
    </location>
</feature>
<dbReference type="InterPro" id="IPR000160">
    <property type="entry name" value="GGDEF_dom"/>
</dbReference>
<organism evidence="4 5">
    <name type="scientific">Actinoplanes sandaracinus</name>
    <dbReference type="NCBI Taxonomy" id="3045177"/>
    <lineage>
        <taxon>Bacteria</taxon>
        <taxon>Bacillati</taxon>
        <taxon>Actinomycetota</taxon>
        <taxon>Actinomycetes</taxon>
        <taxon>Micromonosporales</taxon>
        <taxon>Micromonosporaceae</taxon>
        <taxon>Actinoplanes</taxon>
    </lineage>
</organism>
<keyword evidence="2" id="KW-1133">Transmembrane helix</keyword>
<dbReference type="PANTHER" id="PTHR45138">
    <property type="entry name" value="REGULATORY COMPONENTS OF SENSORY TRANSDUCTION SYSTEM"/>
    <property type="match status" value="1"/>
</dbReference>
<keyword evidence="4" id="KW-0808">Transferase</keyword>
<evidence type="ECO:0000313" key="4">
    <source>
        <dbReference type="EMBL" id="MDI6101801.1"/>
    </source>
</evidence>
<dbReference type="InterPro" id="IPR029787">
    <property type="entry name" value="Nucleotide_cyclase"/>
</dbReference>